<evidence type="ECO:0000256" key="1">
    <source>
        <dbReference type="ARBA" id="ARBA00000971"/>
    </source>
</evidence>
<accession>A0A3D9L049</accession>
<evidence type="ECO:0000256" key="3">
    <source>
        <dbReference type="ARBA" id="ARBA00013194"/>
    </source>
</evidence>
<dbReference type="GO" id="GO:0003755">
    <property type="term" value="F:peptidyl-prolyl cis-trans isomerase activity"/>
    <property type="evidence" value="ECO:0007669"/>
    <property type="project" value="UniProtKB-KW"/>
</dbReference>
<dbReference type="EMBL" id="QREG01000021">
    <property type="protein sequence ID" value="RED94374.1"/>
    <property type="molecule type" value="Genomic_DNA"/>
</dbReference>
<feature type="domain" description="PPIase FKBP-type" evidence="7">
    <location>
        <begin position="220"/>
        <end position="328"/>
    </location>
</feature>
<evidence type="ECO:0000256" key="5">
    <source>
        <dbReference type="ARBA" id="ARBA00023235"/>
    </source>
</evidence>
<dbReference type="OrthoDB" id="979394at2"/>
<dbReference type="Proteomes" id="UP000256779">
    <property type="component" value="Unassembled WGS sequence"/>
</dbReference>
<dbReference type="InterPro" id="IPR046357">
    <property type="entry name" value="PPIase_dom_sf"/>
</dbReference>
<evidence type="ECO:0000259" key="7">
    <source>
        <dbReference type="PROSITE" id="PS50059"/>
    </source>
</evidence>
<dbReference type="InterPro" id="IPR001179">
    <property type="entry name" value="PPIase_FKBP_dom"/>
</dbReference>
<feature type="domain" description="PPIase FKBP-type" evidence="7">
    <location>
        <begin position="74"/>
        <end position="164"/>
    </location>
</feature>
<organism evidence="8 9">
    <name type="scientific">Marinoscillum furvescens DSM 4134</name>
    <dbReference type="NCBI Taxonomy" id="1122208"/>
    <lineage>
        <taxon>Bacteria</taxon>
        <taxon>Pseudomonadati</taxon>
        <taxon>Bacteroidota</taxon>
        <taxon>Cytophagia</taxon>
        <taxon>Cytophagales</taxon>
        <taxon>Reichenbachiellaceae</taxon>
        <taxon>Marinoscillum</taxon>
    </lineage>
</organism>
<evidence type="ECO:0000256" key="6">
    <source>
        <dbReference type="PROSITE-ProRule" id="PRU00277"/>
    </source>
</evidence>
<evidence type="ECO:0000256" key="4">
    <source>
        <dbReference type="ARBA" id="ARBA00023110"/>
    </source>
</evidence>
<keyword evidence="5 6" id="KW-0413">Isomerase</keyword>
<evidence type="ECO:0000256" key="2">
    <source>
        <dbReference type="ARBA" id="ARBA00006577"/>
    </source>
</evidence>
<comment type="catalytic activity">
    <reaction evidence="1 6">
        <text>[protein]-peptidylproline (omega=180) = [protein]-peptidylproline (omega=0)</text>
        <dbReference type="Rhea" id="RHEA:16237"/>
        <dbReference type="Rhea" id="RHEA-COMP:10747"/>
        <dbReference type="Rhea" id="RHEA-COMP:10748"/>
        <dbReference type="ChEBI" id="CHEBI:83833"/>
        <dbReference type="ChEBI" id="CHEBI:83834"/>
        <dbReference type="EC" id="5.2.1.8"/>
    </reaction>
</comment>
<dbReference type="PANTHER" id="PTHR43811">
    <property type="entry name" value="FKBP-TYPE PEPTIDYL-PROLYL CIS-TRANS ISOMERASE FKPA"/>
    <property type="match status" value="1"/>
</dbReference>
<evidence type="ECO:0000313" key="9">
    <source>
        <dbReference type="Proteomes" id="UP000256779"/>
    </source>
</evidence>
<proteinExistence type="inferred from homology"/>
<dbReference type="Pfam" id="PF00254">
    <property type="entry name" value="FKBP_C"/>
    <property type="match status" value="2"/>
</dbReference>
<dbReference type="AlphaFoldDB" id="A0A3D9L049"/>
<evidence type="ECO:0000313" key="8">
    <source>
        <dbReference type="EMBL" id="RED94374.1"/>
    </source>
</evidence>
<dbReference type="PROSITE" id="PS50059">
    <property type="entry name" value="FKBP_PPIASE"/>
    <property type="match status" value="2"/>
</dbReference>
<keyword evidence="9" id="KW-1185">Reference proteome</keyword>
<gene>
    <name evidence="8" type="ORF">C7460_12161</name>
</gene>
<dbReference type="EC" id="5.2.1.8" evidence="3 6"/>
<sequence>MRGIITSFLSVLIVSVIWSCKEDSSELTREDEERSIISAYLDSMDLADIAAEDTSGIYAYPIISNPSGKSQNEGNVLSIFYKISVLGGQTIDVYDSLDGDTIVVKQGAGAIYPVGIDRALAYLQEGETWGFVLPSHLAYGSYSYSTLIPEHSIILAELSLLKIRSESQVLDDELQAINRYVEDQELRDTVSNPYNQPEFLPNGMVYKRLSPGSGPYPSQDSTVSITYESNYLNGVVVHRAPAAAPFEFVIGGAQVISGLESGVLKMQQGEEALLIIPSYLAYRESAQVIPPFPEIYEDLVELEVVPAYSSRIAPYRPLVFEIDLINVN</sequence>
<keyword evidence="4 6" id="KW-0697">Rotamase</keyword>
<comment type="caution">
    <text evidence="8">The sequence shown here is derived from an EMBL/GenBank/DDBJ whole genome shotgun (WGS) entry which is preliminary data.</text>
</comment>
<name>A0A3D9L049_MARFU</name>
<comment type="similarity">
    <text evidence="2">Belongs to the FKBP-type PPIase family.</text>
</comment>
<dbReference type="RefSeq" id="WP_115869609.1">
    <property type="nucleotide sequence ID" value="NZ_QREG01000021.1"/>
</dbReference>
<reference evidence="8 9" key="1">
    <citation type="submission" date="2018-07" db="EMBL/GenBank/DDBJ databases">
        <title>Genomic Encyclopedia of Type Strains, Phase IV (KMG-IV): sequencing the most valuable type-strain genomes for metagenomic binning, comparative biology and taxonomic classification.</title>
        <authorList>
            <person name="Goeker M."/>
        </authorList>
    </citation>
    <scope>NUCLEOTIDE SEQUENCE [LARGE SCALE GENOMIC DNA]</scope>
    <source>
        <strain evidence="8 9">DSM 4134</strain>
    </source>
</reference>
<dbReference type="Gene3D" id="3.10.50.40">
    <property type="match status" value="2"/>
</dbReference>
<dbReference type="PANTHER" id="PTHR43811:SF19">
    <property type="entry name" value="39 KDA FK506-BINDING NUCLEAR PROTEIN"/>
    <property type="match status" value="1"/>
</dbReference>
<dbReference type="SUPFAM" id="SSF54534">
    <property type="entry name" value="FKBP-like"/>
    <property type="match status" value="2"/>
</dbReference>
<protein>
    <recommendedName>
        <fullName evidence="3 6">peptidylprolyl isomerase</fullName>
        <ecNumber evidence="3 6">5.2.1.8</ecNumber>
    </recommendedName>
</protein>